<dbReference type="InterPro" id="IPR001932">
    <property type="entry name" value="PPM-type_phosphatase-like_dom"/>
</dbReference>
<organism evidence="2 3">
    <name type="scientific">Dictyobacter arantiisoli</name>
    <dbReference type="NCBI Taxonomy" id="2014874"/>
    <lineage>
        <taxon>Bacteria</taxon>
        <taxon>Bacillati</taxon>
        <taxon>Chloroflexota</taxon>
        <taxon>Ktedonobacteria</taxon>
        <taxon>Ktedonobacterales</taxon>
        <taxon>Dictyobacteraceae</taxon>
        <taxon>Dictyobacter</taxon>
    </lineage>
</organism>
<dbReference type="Proteomes" id="UP000322530">
    <property type="component" value="Unassembled WGS sequence"/>
</dbReference>
<feature type="domain" description="PPM-type phosphatase" evidence="1">
    <location>
        <begin position="46"/>
        <end position="237"/>
    </location>
</feature>
<dbReference type="InterPro" id="IPR036457">
    <property type="entry name" value="PPM-type-like_dom_sf"/>
</dbReference>
<evidence type="ECO:0000259" key="1">
    <source>
        <dbReference type="Pfam" id="PF13672"/>
    </source>
</evidence>
<reference evidence="2 3" key="1">
    <citation type="submission" date="2019-01" db="EMBL/GenBank/DDBJ databases">
        <title>Draft genome sequence of Dictyobacter sp. Uno17.</title>
        <authorList>
            <person name="Wang C.M."/>
            <person name="Zheng Y."/>
            <person name="Sakai Y."/>
            <person name="Abe K."/>
            <person name="Yokota A."/>
            <person name="Yabe S."/>
        </authorList>
    </citation>
    <scope>NUCLEOTIDE SEQUENCE [LARGE SCALE GENOMIC DNA]</scope>
    <source>
        <strain evidence="2 3">Uno17</strain>
    </source>
</reference>
<dbReference type="Pfam" id="PF13672">
    <property type="entry name" value="PP2C_2"/>
    <property type="match status" value="1"/>
</dbReference>
<protein>
    <recommendedName>
        <fullName evidence="1">PPM-type phosphatase domain-containing protein</fullName>
    </recommendedName>
</protein>
<accession>A0A5A5TFU8</accession>
<dbReference type="OrthoDB" id="153070at2"/>
<proteinExistence type="predicted"/>
<gene>
    <name evidence="2" type="ORF">KDI_35900</name>
</gene>
<name>A0A5A5TFU8_9CHLR</name>
<sequence>MQHANHTNDFSVIETALRTDTFIHTTFESMLSIRCLSTRCLESQLEGSPNQDFVRLVISWRTASLYFCVCDGVGSSYQGHFAARYLARRLVKWLQILPHIPQDPLILLPSLRSSFSLWAESAQSTLSHLRLPAELSSWECEIINEQRDLYGSGTVFLAGRIDYAPTTATPQYMPALFCWMGNVTGYSFSGQNQYRELGDHGEDTNRWSTKQGGQGKITVRTSTLHRPDPLIIHTDGLDAIGPDLIYLDDEEIKVRIQSLLQQPRNDDMTLLKLCWNDLLA</sequence>
<dbReference type="RefSeq" id="WP_149402931.1">
    <property type="nucleotide sequence ID" value="NZ_BIXY01000057.1"/>
</dbReference>
<dbReference type="EMBL" id="BIXY01000057">
    <property type="protein sequence ID" value="GCF10026.1"/>
    <property type="molecule type" value="Genomic_DNA"/>
</dbReference>
<keyword evidence="3" id="KW-1185">Reference proteome</keyword>
<dbReference type="AlphaFoldDB" id="A0A5A5TFU8"/>
<dbReference type="Gene3D" id="3.60.40.10">
    <property type="entry name" value="PPM-type phosphatase domain"/>
    <property type="match status" value="1"/>
</dbReference>
<dbReference type="SUPFAM" id="SSF81606">
    <property type="entry name" value="PP2C-like"/>
    <property type="match status" value="1"/>
</dbReference>
<comment type="caution">
    <text evidence="2">The sequence shown here is derived from an EMBL/GenBank/DDBJ whole genome shotgun (WGS) entry which is preliminary data.</text>
</comment>
<evidence type="ECO:0000313" key="2">
    <source>
        <dbReference type="EMBL" id="GCF10026.1"/>
    </source>
</evidence>
<evidence type="ECO:0000313" key="3">
    <source>
        <dbReference type="Proteomes" id="UP000322530"/>
    </source>
</evidence>